<dbReference type="Pfam" id="PF00293">
    <property type="entry name" value="NUDIX"/>
    <property type="match status" value="1"/>
</dbReference>
<keyword evidence="12" id="KW-1185">Reference proteome</keyword>
<dbReference type="CDD" id="cd03429">
    <property type="entry name" value="NUDIX_NADH_pyrophosphatase_Nudt13"/>
    <property type="match status" value="1"/>
</dbReference>
<dbReference type="SUPFAM" id="SSF55811">
    <property type="entry name" value="Nudix"/>
    <property type="match status" value="1"/>
</dbReference>
<accession>A0ABU8ZPQ5</accession>
<dbReference type="PROSITE" id="PS51462">
    <property type="entry name" value="NUDIX"/>
    <property type="match status" value="1"/>
</dbReference>
<dbReference type="EC" id="3.6.1.22" evidence="4"/>
<gene>
    <name evidence="11" type="primary">nudC</name>
    <name evidence="11" type="ORF">V8P97_05925</name>
</gene>
<evidence type="ECO:0000256" key="2">
    <source>
        <dbReference type="ARBA" id="ARBA00001947"/>
    </source>
</evidence>
<dbReference type="InterPro" id="IPR020084">
    <property type="entry name" value="NUDIX_hydrolase_CS"/>
</dbReference>
<evidence type="ECO:0000256" key="1">
    <source>
        <dbReference type="ARBA" id="ARBA00001946"/>
    </source>
</evidence>
<dbReference type="InterPro" id="IPR000086">
    <property type="entry name" value="NUDIX_hydrolase_dom"/>
</dbReference>
<evidence type="ECO:0000313" key="12">
    <source>
        <dbReference type="Proteomes" id="UP001373159"/>
    </source>
</evidence>
<evidence type="ECO:0000256" key="8">
    <source>
        <dbReference type="ARBA" id="ARBA00023027"/>
    </source>
</evidence>
<reference evidence="11 12" key="1">
    <citation type="submission" date="2024-02" db="EMBL/GenBank/DDBJ databases">
        <title>Bifidobacterium honeyensis sp. nov., isolated from the comb honey.</title>
        <authorList>
            <person name="Liu W."/>
            <person name="Li Y."/>
        </authorList>
    </citation>
    <scope>NUCLEOTIDE SEQUENCE [LARGE SCALE GENOMIC DNA]</scope>
    <source>
        <strain evidence="11 12">IMAU50988</strain>
    </source>
</reference>
<organism evidence="11 12">
    <name type="scientific">Bifidobacterium favimelis</name>
    <dbReference type="NCBI Taxonomy" id="3122979"/>
    <lineage>
        <taxon>Bacteria</taxon>
        <taxon>Bacillati</taxon>
        <taxon>Actinomycetota</taxon>
        <taxon>Actinomycetes</taxon>
        <taxon>Bifidobacteriales</taxon>
        <taxon>Bifidobacteriaceae</taxon>
        <taxon>Bifidobacterium</taxon>
    </lineage>
</organism>
<dbReference type="PANTHER" id="PTHR42904:SF6">
    <property type="entry name" value="NAD-CAPPED RNA HYDROLASE NUDT12"/>
    <property type="match status" value="1"/>
</dbReference>
<evidence type="ECO:0000256" key="7">
    <source>
        <dbReference type="ARBA" id="ARBA00022842"/>
    </source>
</evidence>
<keyword evidence="5" id="KW-0479">Metal-binding</keyword>
<dbReference type="InterPro" id="IPR015375">
    <property type="entry name" value="NADH_PPase-like_N"/>
</dbReference>
<evidence type="ECO:0000256" key="3">
    <source>
        <dbReference type="ARBA" id="ARBA00009595"/>
    </source>
</evidence>
<sequence>MPSLFSPLALTRVLTTLPLAQGDVDYQVARRTDPDLLPGLLTRGKAVVILVRRGRVAVPRGQSLLAPRRAGRIRLATIPAAYLADALGLDRSGPAPEALYYLGSRQGADYLALDLGLLEGTCPPGAGEAGRLVDKGFDWVGLDGFAPHASPRQVGLATSAVCLSNWQTGQRFCPLCGSPVRAAQAGWAQTCVGRGVSHTLFPRVEPAVITSIVDADDRLLLQHNRAWKEGLVSVCAGFVEAGENLEHAARREAMEEVGVPVGELRYMGSQPWPFPASLMVAFKGRALDTAVRTDGEETLSARWVSRDDLVALIARGDMELPGRATIARSMIQEWYGSDL</sequence>
<evidence type="ECO:0000313" key="11">
    <source>
        <dbReference type="EMBL" id="MEK0306997.1"/>
    </source>
</evidence>
<evidence type="ECO:0000256" key="6">
    <source>
        <dbReference type="ARBA" id="ARBA00022801"/>
    </source>
</evidence>
<comment type="caution">
    <text evidence="11">The sequence shown here is derived from an EMBL/GenBank/DDBJ whole genome shotgun (WGS) entry which is preliminary data.</text>
</comment>
<dbReference type="Gene3D" id="3.90.79.20">
    <property type="match status" value="1"/>
</dbReference>
<feature type="domain" description="Nudix hydrolase" evidence="10">
    <location>
        <begin position="202"/>
        <end position="326"/>
    </location>
</feature>
<evidence type="ECO:0000256" key="4">
    <source>
        <dbReference type="ARBA" id="ARBA00012381"/>
    </source>
</evidence>
<keyword evidence="8" id="KW-0520">NAD</keyword>
<proteinExistence type="inferred from homology"/>
<evidence type="ECO:0000256" key="9">
    <source>
        <dbReference type="ARBA" id="ARBA00023679"/>
    </source>
</evidence>
<dbReference type="PANTHER" id="PTHR42904">
    <property type="entry name" value="NUDIX HYDROLASE, NUDC SUBFAMILY"/>
    <property type="match status" value="1"/>
</dbReference>
<dbReference type="Pfam" id="PF09296">
    <property type="entry name" value="NUDIX-like"/>
    <property type="match status" value="1"/>
</dbReference>
<keyword evidence="6 11" id="KW-0378">Hydrolase</keyword>
<dbReference type="GO" id="GO:0016787">
    <property type="term" value="F:hydrolase activity"/>
    <property type="evidence" value="ECO:0007669"/>
    <property type="project" value="UniProtKB-KW"/>
</dbReference>
<comment type="similarity">
    <text evidence="3">Belongs to the Nudix hydrolase family. NudC subfamily.</text>
</comment>
<dbReference type="InterPro" id="IPR049734">
    <property type="entry name" value="NudC-like_C"/>
</dbReference>
<comment type="catalytic activity">
    <reaction evidence="9">
        <text>a 5'-end NAD(+)-phospho-ribonucleoside in mRNA + H2O = a 5'-end phospho-adenosine-phospho-ribonucleoside in mRNA + beta-nicotinamide D-ribonucleotide + 2 H(+)</text>
        <dbReference type="Rhea" id="RHEA:60876"/>
        <dbReference type="Rhea" id="RHEA-COMP:15698"/>
        <dbReference type="Rhea" id="RHEA-COMP:15719"/>
        <dbReference type="ChEBI" id="CHEBI:14649"/>
        <dbReference type="ChEBI" id="CHEBI:15377"/>
        <dbReference type="ChEBI" id="CHEBI:15378"/>
        <dbReference type="ChEBI" id="CHEBI:144029"/>
        <dbReference type="ChEBI" id="CHEBI:144051"/>
    </reaction>
    <physiologicalReaction direction="left-to-right" evidence="9">
        <dbReference type="Rhea" id="RHEA:60877"/>
    </physiologicalReaction>
</comment>
<keyword evidence="7" id="KW-0460">Magnesium</keyword>
<evidence type="ECO:0000259" key="10">
    <source>
        <dbReference type="PROSITE" id="PS51462"/>
    </source>
</evidence>
<evidence type="ECO:0000256" key="5">
    <source>
        <dbReference type="ARBA" id="ARBA00022723"/>
    </source>
</evidence>
<dbReference type="InterPro" id="IPR015797">
    <property type="entry name" value="NUDIX_hydrolase-like_dom_sf"/>
</dbReference>
<dbReference type="Gene3D" id="3.90.79.10">
    <property type="entry name" value="Nucleoside Triphosphate Pyrophosphohydrolase"/>
    <property type="match status" value="1"/>
</dbReference>
<comment type="cofactor">
    <cofactor evidence="2">
        <name>Zn(2+)</name>
        <dbReference type="ChEBI" id="CHEBI:29105"/>
    </cofactor>
</comment>
<dbReference type="NCBIfam" id="NF001299">
    <property type="entry name" value="PRK00241.1"/>
    <property type="match status" value="1"/>
</dbReference>
<dbReference type="InterPro" id="IPR050241">
    <property type="entry name" value="NAD-cap_RNA_hydrolase_NudC"/>
</dbReference>
<comment type="cofactor">
    <cofactor evidence="1">
        <name>Mg(2+)</name>
        <dbReference type="ChEBI" id="CHEBI:18420"/>
    </cofactor>
</comment>
<dbReference type="PROSITE" id="PS00893">
    <property type="entry name" value="NUDIX_BOX"/>
    <property type="match status" value="1"/>
</dbReference>
<name>A0ABU8ZPQ5_9BIFI</name>
<dbReference type="Proteomes" id="UP001373159">
    <property type="component" value="Unassembled WGS sequence"/>
</dbReference>
<dbReference type="EMBL" id="JBANBB010000001">
    <property type="protein sequence ID" value="MEK0306997.1"/>
    <property type="molecule type" value="Genomic_DNA"/>
</dbReference>
<protein>
    <recommendedName>
        <fullName evidence="4">NAD(+) diphosphatase</fullName>
        <ecNumber evidence="4">3.6.1.22</ecNumber>
    </recommendedName>
</protein>